<dbReference type="PANTHER" id="PTHR39323:SF1">
    <property type="entry name" value="BLR1149 PROTEIN"/>
    <property type="match status" value="1"/>
</dbReference>
<reference evidence="2" key="1">
    <citation type="journal article" date="2017" name="Biotechnol. Biofuels">
        <title>Evaluation of environmental bacterial communities as a factor affecting the growth of duckweed Lemna minor.</title>
        <authorList>
            <person name="Ishizawa H."/>
            <person name="Kuroda M."/>
            <person name="Morikawa M."/>
            <person name="Ike M."/>
        </authorList>
    </citation>
    <scope>NUCLEOTIDE SEQUENCE [LARGE SCALE GENOMIC DNA]</scope>
    <source>
        <strain evidence="2">M6</strain>
    </source>
</reference>
<dbReference type="InterPro" id="IPR024173">
    <property type="entry name" value="Pesterase_MJ0037-like"/>
</dbReference>
<organism evidence="1 2">
    <name type="scientific">Asticcacaulis excentricus</name>
    <dbReference type="NCBI Taxonomy" id="78587"/>
    <lineage>
        <taxon>Bacteria</taxon>
        <taxon>Pseudomonadati</taxon>
        <taxon>Pseudomonadota</taxon>
        <taxon>Alphaproteobacteria</taxon>
        <taxon>Caulobacterales</taxon>
        <taxon>Caulobacteraceae</taxon>
        <taxon>Asticcacaulis</taxon>
    </lineage>
</organism>
<name>A0A3G9G562_9CAUL</name>
<dbReference type="Gene3D" id="3.60.21.10">
    <property type="match status" value="1"/>
</dbReference>
<proteinExistence type="predicted"/>
<dbReference type="PANTHER" id="PTHR39323">
    <property type="entry name" value="BLR1149 PROTEIN"/>
    <property type="match status" value="1"/>
</dbReference>
<dbReference type="Proteomes" id="UP000278756">
    <property type="component" value="Chromosome 1"/>
</dbReference>
<accession>A0A3G9G562</accession>
<dbReference type="SUPFAM" id="SSF56300">
    <property type="entry name" value="Metallo-dependent phosphatases"/>
    <property type="match status" value="1"/>
</dbReference>
<dbReference type="NCBIfam" id="TIGR04123">
    <property type="entry name" value="P_estr_lig_assc"/>
    <property type="match status" value="1"/>
</dbReference>
<protein>
    <submittedName>
        <fullName evidence="1">ICC-like protein phosphoesterase</fullName>
    </submittedName>
</protein>
<evidence type="ECO:0000313" key="2">
    <source>
        <dbReference type="Proteomes" id="UP000278756"/>
    </source>
</evidence>
<dbReference type="OrthoDB" id="9795838at2"/>
<dbReference type="AlphaFoldDB" id="A0A3G9G562"/>
<reference evidence="2" key="2">
    <citation type="journal article" date="2017" name="Plant Physiol. Biochem.">
        <title>Differential oxidative and antioxidative response of duckweed Lemna minor toward plant growth promoting/inhibiting bacteria.</title>
        <authorList>
            <person name="Ishizawa H."/>
            <person name="Kuroda M."/>
            <person name="Morikawa M."/>
            <person name="Ike M."/>
        </authorList>
    </citation>
    <scope>NUCLEOTIDE SEQUENCE [LARGE SCALE GENOMIC DNA]</scope>
    <source>
        <strain evidence="2">M6</strain>
    </source>
</reference>
<dbReference type="RefSeq" id="WP_126420339.1">
    <property type="nucleotide sequence ID" value="NZ_AP018827.1"/>
</dbReference>
<dbReference type="InterPro" id="IPR029052">
    <property type="entry name" value="Metallo-depent_PP-like"/>
</dbReference>
<dbReference type="EMBL" id="AP018827">
    <property type="protein sequence ID" value="BBF80104.1"/>
    <property type="molecule type" value="Genomic_DNA"/>
</dbReference>
<sequence length="222" mass="24868">MASTAEVEFAGHKMVLDAELALWWPTHNLLAVSDLHFEKSTFLAQFGSPIAPYDTLDTLTRVEALIVRYQPRTLVLLGDSFHDRGAWQRLEAHTRTHLLSLCGAVESCLWVEGNHDVGLIRDHSLTFVDDHVVEGIAFRHEAEPTDQPQIIGHFHPKLTTRVRGHKVSGKCFALNRKRLILPAFGSFTGGLDIQHEALSEVAQGEAFTPYLIYGRTILPIRT</sequence>
<evidence type="ECO:0000313" key="1">
    <source>
        <dbReference type="EMBL" id="BBF80104.1"/>
    </source>
</evidence>
<dbReference type="PIRSF" id="PIRSF000887">
    <property type="entry name" value="Pesterase_MJ0037"/>
    <property type="match status" value="1"/>
</dbReference>
<dbReference type="InterPro" id="IPR026336">
    <property type="entry name" value="PdeM-like"/>
</dbReference>
<gene>
    <name evidence="1" type="ORF">EM6_0682</name>
</gene>